<reference evidence="1 2" key="1">
    <citation type="journal article" date="2003" name="Int. J. Syst. Evol. Microbiol.">
        <title>Halobacillus salinus sp. nov., isolated from a salt lake on the coast of the East Sea in Korea.</title>
        <authorList>
            <person name="Yoon J.H."/>
            <person name="Kang K.H."/>
            <person name="Park Y.H."/>
        </authorList>
    </citation>
    <scope>NUCLEOTIDE SEQUENCE [LARGE SCALE GENOMIC DNA]</scope>
    <source>
        <strain evidence="1 2">HSL-3</strain>
    </source>
</reference>
<organism evidence="1 2">
    <name type="scientific">Halobacillus salinus</name>
    <dbReference type="NCBI Taxonomy" id="192814"/>
    <lineage>
        <taxon>Bacteria</taxon>
        <taxon>Bacillati</taxon>
        <taxon>Bacillota</taxon>
        <taxon>Bacilli</taxon>
        <taxon>Bacillales</taxon>
        <taxon>Bacillaceae</taxon>
        <taxon>Halobacillus</taxon>
    </lineage>
</organism>
<gene>
    <name evidence="1" type="ORF">E4663_06880</name>
</gene>
<name>A0A4Z0H2T2_9BACI</name>
<proteinExistence type="predicted"/>
<dbReference type="InterPro" id="IPR036173">
    <property type="entry name" value="G39-like_N_sf"/>
</dbReference>
<keyword evidence="2" id="KW-1185">Reference proteome</keyword>
<dbReference type="Gene3D" id="1.10.8.200">
    <property type="entry name" value="Replisome organizer (g39p helicase loader/inhibitor protein)"/>
    <property type="match status" value="1"/>
</dbReference>
<evidence type="ECO:0000313" key="1">
    <source>
        <dbReference type="EMBL" id="TGB04708.1"/>
    </source>
</evidence>
<dbReference type="SUPFAM" id="SSF89064">
    <property type="entry name" value="Replisome organizer (g39p helicase loader/inhibitor protein)"/>
    <property type="match status" value="1"/>
</dbReference>
<evidence type="ECO:0000313" key="2">
    <source>
        <dbReference type="Proteomes" id="UP000297982"/>
    </source>
</evidence>
<dbReference type="AlphaFoldDB" id="A0A4Z0H2T2"/>
<sequence>MDKKQVLQVFKVIQSVYPRFMPEDTQEQQNKLDTWALMMKDMDYERVMKRTQEHVVGNKFPPTIAEISAYPTEKNKSIEKMNQWKREAEQVPQETKDRFQRELQKLVEAMSDDQ</sequence>
<dbReference type="Proteomes" id="UP000297982">
    <property type="component" value="Unassembled WGS sequence"/>
</dbReference>
<dbReference type="RefSeq" id="WP_135327064.1">
    <property type="nucleotide sequence ID" value="NZ_SRJC01000001.1"/>
</dbReference>
<accession>A0A4Z0H2T2</accession>
<comment type="caution">
    <text evidence="1">The sequence shown here is derived from an EMBL/GenBank/DDBJ whole genome shotgun (WGS) entry which is preliminary data.</text>
</comment>
<dbReference type="EMBL" id="SRJC01000001">
    <property type="protein sequence ID" value="TGB04708.1"/>
    <property type="molecule type" value="Genomic_DNA"/>
</dbReference>
<protein>
    <submittedName>
        <fullName evidence="1">Uncharacterized protein</fullName>
    </submittedName>
</protein>